<protein>
    <recommendedName>
        <fullName evidence="4">VIT family protein</fullName>
    </recommendedName>
</protein>
<proteinExistence type="predicted"/>
<keyword evidence="1" id="KW-1133">Transmembrane helix</keyword>
<feature type="transmembrane region" description="Helical" evidence="1">
    <location>
        <begin position="112"/>
        <end position="132"/>
    </location>
</feature>
<name>A3MS79_PYRCJ</name>
<dbReference type="KEGG" id="pcl:Pcal_0056"/>
<dbReference type="AlphaFoldDB" id="A3MS79"/>
<dbReference type="Proteomes" id="UP000001431">
    <property type="component" value="Chromosome"/>
</dbReference>
<dbReference type="RefSeq" id="WP_011848753.1">
    <property type="nucleotide sequence ID" value="NC_009073.1"/>
</dbReference>
<organism evidence="2 3">
    <name type="scientific">Pyrobaculum calidifontis (strain DSM 21063 / JCM 11548 / VA1)</name>
    <dbReference type="NCBI Taxonomy" id="410359"/>
    <lineage>
        <taxon>Archaea</taxon>
        <taxon>Thermoproteota</taxon>
        <taxon>Thermoprotei</taxon>
        <taxon>Thermoproteales</taxon>
        <taxon>Thermoproteaceae</taxon>
        <taxon>Pyrobaculum</taxon>
    </lineage>
</organism>
<dbReference type="HOGENOM" id="CLU_1615369_0_0_2"/>
<feature type="transmembrane region" description="Helical" evidence="1">
    <location>
        <begin position="84"/>
        <end position="106"/>
    </location>
</feature>
<sequence>MRYLVLGVVDGLITAGTLSATLIFRGGGIGLDLLVSLAVVVASINALTVFVAEFVQQMQEVKEVAYKVSLREEWLRWSLLHTRALYATAKSSAFAFVSSLAGALAVLAPAAVFPPAAPLALALAVLVVGAFLAESWGDFAWVVGMIALAVAVGVAVGLAFPVIA</sequence>
<evidence type="ECO:0000313" key="3">
    <source>
        <dbReference type="Proteomes" id="UP000001431"/>
    </source>
</evidence>
<dbReference type="EMBL" id="CP000561">
    <property type="protein sequence ID" value="ABO07496.1"/>
    <property type="molecule type" value="Genomic_DNA"/>
</dbReference>
<accession>A3MS79</accession>
<keyword evidence="1" id="KW-0812">Transmembrane</keyword>
<dbReference type="OrthoDB" id="28820at2157"/>
<reference evidence="2" key="1">
    <citation type="submission" date="2007-02" db="EMBL/GenBank/DDBJ databases">
        <title>Complete sequence of Pyrobaculum calidifontis JCM 11548.</title>
        <authorList>
            <consortium name="US DOE Joint Genome Institute"/>
            <person name="Copeland A."/>
            <person name="Lucas S."/>
            <person name="Lapidus A."/>
            <person name="Barry K."/>
            <person name="Glavina del Rio T."/>
            <person name="Dalin E."/>
            <person name="Tice H."/>
            <person name="Pitluck S."/>
            <person name="Chain P."/>
            <person name="Malfatti S."/>
            <person name="Shin M."/>
            <person name="Vergez L."/>
            <person name="Schmutz J."/>
            <person name="Larimer F."/>
            <person name="Land M."/>
            <person name="Hauser L."/>
            <person name="Kyrpides N."/>
            <person name="Mikhailova N."/>
            <person name="Cozen A.E."/>
            <person name="Fitz-Gibbon S.T."/>
            <person name="House C.H."/>
            <person name="Saltikov C."/>
            <person name="Lowe T.M."/>
            <person name="Richardson P."/>
        </authorList>
    </citation>
    <scope>NUCLEOTIDE SEQUENCE [LARGE SCALE GENOMIC DNA]</scope>
    <source>
        <strain evidence="2">JCM 11548</strain>
    </source>
</reference>
<dbReference type="STRING" id="410359.Pcal_0056"/>
<dbReference type="eggNOG" id="arCOG01091">
    <property type="taxonomic scope" value="Archaea"/>
</dbReference>
<keyword evidence="3" id="KW-1185">Reference proteome</keyword>
<feature type="transmembrane region" description="Helical" evidence="1">
    <location>
        <begin position="139"/>
        <end position="163"/>
    </location>
</feature>
<feature type="transmembrane region" description="Helical" evidence="1">
    <location>
        <begin position="29"/>
        <end position="52"/>
    </location>
</feature>
<dbReference type="GeneID" id="4910119"/>
<evidence type="ECO:0000313" key="2">
    <source>
        <dbReference type="EMBL" id="ABO07496.1"/>
    </source>
</evidence>
<evidence type="ECO:0000256" key="1">
    <source>
        <dbReference type="SAM" id="Phobius"/>
    </source>
</evidence>
<evidence type="ECO:0008006" key="4">
    <source>
        <dbReference type="Google" id="ProtNLM"/>
    </source>
</evidence>
<keyword evidence="1" id="KW-0472">Membrane</keyword>
<gene>
    <name evidence="2" type="ordered locus">Pcal_0056</name>
</gene>